<dbReference type="eggNOG" id="COG2203">
    <property type="taxonomic scope" value="Bacteria"/>
</dbReference>
<dbReference type="SMART" id="SM00220">
    <property type="entry name" value="S_TKc"/>
    <property type="match status" value="1"/>
</dbReference>
<keyword evidence="3" id="KW-0597">Phosphoprotein</keyword>
<dbReference type="EMBL" id="CU633750">
    <property type="protein sequence ID" value="CAQ72763.1"/>
    <property type="molecule type" value="Genomic_DNA"/>
</dbReference>
<dbReference type="SMART" id="SM00382">
    <property type="entry name" value="AAA"/>
    <property type="match status" value="1"/>
</dbReference>
<dbReference type="GO" id="GO:0000155">
    <property type="term" value="F:phosphorelay sensor kinase activity"/>
    <property type="evidence" value="ECO:0007669"/>
    <property type="project" value="InterPro"/>
</dbReference>
<name>B3RCY8_CUPTR</name>
<dbReference type="Proteomes" id="UP000001692">
    <property type="component" value="Chromosome 2"/>
</dbReference>
<dbReference type="Gene3D" id="1.10.287.130">
    <property type="match status" value="1"/>
</dbReference>
<dbReference type="PANTHER" id="PTHR43642">
    <property type="entry name" value="HYBRID SIGNAL TRANSDUCTION HISTIDINE KINASE G"/>
    <property type="match status" value="1"/>
</dbReference>
<dbReference type="SUPFAM" id="SSF52540">
    <property type="entry name" value="P-loop containing nucleoside triphosphate hydrolases"/>
    <property type="match status" value="1"/>
</dbReference>
<proteinExistence type="predicted"/>
<evidence type="ECO:0000256" key="2">
    <source>
        <dbReference type="ARBA" id="ARBA00012438"/>
    </source>
</evidence>
<dbReference type="Gene3D" id="3.30.450.40">
    <property type="match status" value="1"/>
</dbReference>
<dbReference type="SMART" id="SM00387">
    <property type="entry name" value="HATPase_c"/>
    <property type="match status" value="1"/>
</dbReference>
<dbReference type="PROSITE" id="PS50109">
    <property type="entry name" value="HIS_KIN"/>
    <property type="match status" value="1"/>
</dbReference>
<dbReference type="SUPFAM" id="SSF55781">
    <property type="entry name" value="GAF domain-like"/>
    <property type="match status" value="1"/>
</dbReference>
<dbReference type="Pfam" id="PF00069">
    <property type="entry name" value="Pkinase"/>
    <property type="match status" value="1"/>
</dbReference>
<evidence type="ECO:0000256" key="4">
    <source>
        <dbReference type="SAM" id="Coils"/>
    </source>
</evidence>
<evidence type="ECO:0000313" key="7">
    <source>
        <dbReference type="EMBL" id="CAQ72763.1"/>
    </source>
</evidence>
<keyword evidence="7" id="KW-0808">Transferase</keyword>
<sequence>MVPKTVLSMFFPQAGARLGFDSTWEAGDRLFGRGWLMQDDGSKVSVLGVWPANDPSAPAALDRLGHEYALRDTIDATWAARPLRFLCERDTAVLLLDDPGGEPLVHLVGGPMDPAMFLDIAVAVTMAVSHLHQRGLIHKDLKPAHVLVAPDRRQVWLTGFGIASRVPRGAQARADISDISGTLPYMAPEQTGRMNRPIDARSDLYALGVTFYQMLTGVLPFVASEPLDWVHAHLARSPWPPAERNPAVPAMLSALVMKLLAKAPEERYQTAAGLVRDLQHCRRALSAQGQIAAFELGQRDLSEVRVIPDRLYGREQAMATLVEAYERVASTGRSEIVMVSGHSGVGKTSLMRAFAGAVAGRGGIHAAGKADAPADVAAEAPVDAGVRLPYATLARALSGLLRIGLADHAADMAPWRTVIAQALGPNAGALVPLLPELKTLLGPVPWMRETPPRETGPQVRLALRNLVAALARTARPLTLCLDDIQWLDNESVTLLHQMLTDPGTADLLVVCTCRSHEVADDQRAIHGVDALRAGGAAVVHVELGCLGESDLRQLVADALHCNTDTGAPLARLVMEKTAGNAFFATQFISELSHEGLLQFDHEAARWTWDLDQLAAKALTDNVVALMVGRIDRLAASTRSVLALLACLGNDSTVDTLARGWSGDARELEPAIREAVHAGLVSCRENVLRFSHDRVLEAAYSRIAEPTRQAFHLRVGRLLLERTPSDEIEANVFTIVGQLNRATESLEAQEERDRLAKLNLAAALRAKSACANTAALHYLSVGLALLGDHGFARHQALAFALTLHTAECEFLTGDSARAEHRLESLAARTSSITALAVLTQLQLGLLMTGGRRAEAVTVGLAYLQRAGVEWASHPTATALAHEEALFARHLGGREIAELAALPPMTDPGALATMRVLIALVQPAWYTDDPLRRLVLLRMVNLSLAHGNSDESALAYAWVAMLNVAASTDEPAGVAFERLSLEVAERRGIERIRARVYQVVGGNLLHWSKPLRVARGLVRQALALTQQIGDLTYAAYIRSNLMTHALAIGDPLGSVQRDADSGSVFAWGPRFTLVADRLAPQRQLVRTLRGLTPVFGRFDARDFSEAAFEARLRGDVGLLLVSCWYWIRKLQARYLAGAAAEALDAAEQAHPLLWTSPAYFEQAEYHFYAALARAACCNPAVEGELTAHLPALAGHHWQLAQWARRCPATFAHRATLVQAEIARLEGRDIDAMRGYESAIASARESDLIHIQALANELAARFYLDRRLDNVAMVYLRQARHGYMRWGADAKVWQLDMQYPALAAEAGAALASTPSMGTIGAPLQHLDLATVIAISEAISGESGLERLLATLIRTAIEQAGATRGLLILPDGAEHHVAAEAAVREETVMVTLSVRPLDAADMPLAMIEHVLDSREHVVMNDGSASGAFSADPFVRRRQARSMLCLPLLNQGRLTGVLYLENALAPGVFVPARIEVIKLLAFQAASAIENSRLSEHRRRADESLRQAQAELAHASRVTTLNALTASIAHEVSQPIAALTIEARAALRWLHRKQPDLEQAVAALDAIVEQGERAGSVIAGMRAMLRKAGPQAQRINLNEMIAETLPLFAGELDRTQVILKTELLPALPLVWADKIQLQQVLLNLVINAVEAMREILEHSRELTVRTAVSPAREVVVTVHDVGIGLPADTEQVFQPFYTTKAEGLGMGLSICRAILEAHGGRLQARPNRPRGAVFEFTLQATETAPEGNCGAPS</sequence>
<dbReference type="HOGENOM" id="CLU_000445_34_2_4"/>
<dbReference type="SUPFAM" id="SSF56112">
    <property type="entry name" value="Protein kinase-like (PK-like)"/>
    <property type="match status" value="1"/>
</dbReference>
<dbReference type="Pfam" id="PF02518">
    <property type="entry name" value="HATPase_c"/>
    <property type="match status" value="1"/>
</dbReference>
<evidence type="ECO:0000259" key="5">
    <source>
        <dbReference type="PROSITE" id="PS50011"/>
    </source>
</evidence>
<comment type="catalytic activity">
    <reaction evidence="1">
        <text>ATP + protein L-histidine = ADP + protein N-phospho-L-histidine.</text>
        <dbReference type="EC" id="2.7.13.3"/>
    </reaction>
</comment>
<dbReference type="InterPro" id="IPR004358">
    <property type="entry name" value="Sig_transdc_His_kin-like_C"/>
</dbReference>
<dbReference type="InterPro" id="IPR000719">
    <property type="entry name" value="Prot_kinase_dom"/>
</dbReference>
<dbReference type="PANTHER" id="PTHR43642:SF1">
    <property type="entry name" value="HYBRID SIGNAL TRANSDUCTION HISTIDINE KINASE G"/>
    <property type="match status" value="1"/>
</dbReference>
<keyword evidence="7" id="KW-0418">Kinase</keyword>
<keyword evidence="4" id="KW-0175">Coiled coil</keyword>
<dbReference type="InterPro" id="IPR029016">
    <property type="entry name" value="GAF-like_dom_sf"/>
</dbReference>
<keyword evidence="8" id="KW-1185">Reference proteome</keyword>
<dbReference type="Gene3D" id="1.10.510.10">
    <property type="entry name" value="Transferase(Phosphotransferase) domain 1"/>
    <property type="match status" value="1"/>
</dbReference>
<dbReference type="InterPro" id="IPR003594">
    <property type="entry name" value="HATPase_dom"/>
</dbReference>
<dbReference type="eggNOG" id="COG4191">
    <property type="taxonomic scope" value="Bacteria"/>
</dbReference>
<dbReference type="SMART" id="SM00065">
    <property type="entry name" value="GAF"/>
    <property type="match status" value="1"/>
</dbReference>
<dbReference type="CDD" id="cd14014">
    <property type="entry name" value="STKc_PknB_like"/>
    <property type="match status" value="1"/>
</dbReference>
<dbReference type="PRINTS" id="PR00344">
    <property type="entry name" value="BCTRLSENSOR"/>
</dbReference>
<evidence type="ECO:0000256" key="3">
    <source>
        <dbReference type="ARBA" id="ARBA00022553"/>
    </source>
</evidence>
<dbReference type="InterPro" id="IPR011009">
    <property type="entry name" value="Kinase-like_dom_sf"/>
</dbReference>
<feature type="domain" description="Histidine kinase" evidence="6">
    <location>
        <begin position="1521"/>
        <end position="1736"/>
    </location>
</feature>
<dbReference type="InterPro" id="IPR041664">
    <property type="entry name" value="AAA_16"/>
</dbReference>
<dbReference type="SMART" id="SM00388">
    <property type="entry name" value="HisKA"/>
    <property type="match status" value="1"/>
</dbReference>
<dbReference type="eggNOG" id="COG0515">
    <property type="taxonomic scope" value="Bacteria"/>
</dbReference>
<dbReference type="Gene3D" id="3.40.50.300">
    <property type="entry name" value="P-loop containing nucleotide triphosphate hydrolases"/>
    <property type="match status" value="1"/>
</dbReference>
<dbReference type="SUPFAM" id="SSF55874">
    <property type="entry name" value="ATPase domain of HSP90 chaperone/DNA topoisomerase II/histidine kinase"/>
    <property type="match status" value="1"/>
</dbReference>
<dbReference type="KEGG" id="cti:RALTA_B2186"/>
<dbReference type="PROSITE" id="PS50011">
    <property type="entry name" value="PROTEIN_KINASE_DOM"/>
    <property type="match status" value="1"/>
</dbReference>
<reference evidence="7 8" key="1">
    <citation type="journal article" date="2008" name="Genome Res.">
        <title>Genome sequence of the beta-rhizobium Cupriavidus taiwanensis and comparative genomics of rhizobia.</title>
        <authorList>
            <person name="Amadou C."/>
            <person name="Pascal G."/>
            <person name="Mangenot S."/>
            <person name="Glew M."/>
            <person name="Bontemps C."/>
            <person name="Capela D."/>
            <person name="Carrere S."/>
            <person name="Cruveiller S."/>
            <person name="Dossat C."/>
            <person name="Lajus A."/>
            <person name="Marchetti M."/>
            <person name="Poinsot V."/>
            <person name="Rouy Z."/>
            <person name="Servin B."/>
            <person name="Saad M."/>
            <person name="Schenowitz C."/>
            <person name="Barbe V."/>
            <person name="Batut J."/>
            <person name="Medigue C."/>
            <person name="Masson-Boivin C."/>
        </authorList>
    </citation>
    <scope>NUCLEOTIDE SEQUENCE [LARGE SCALE GENOMIC DNA]</scope>
    <source>
        <strain evidence="8">DSM 17343 / BCRC 17206 / CCUG 44338 / CIP 107171 / LMG 19424 / R1</strain>
    </source>
</reference>
<dbReference type="InterPro" id="IPR003593">
    <property type="entry name" value="AAA+_ATPase"/>
</dbReference>
<dbReference type="InterPro" id="IPR027417">
    <property type="entry name" value="P-loop_NTPase"/>
</dbReference>
<evidence type="ECO:0000313" key="8">
    <source>
        <dbReference type="Proteomes" id="UP000001692"/>
    </source>
</evidence>
<evidence type="ECO:0000256" key="1">
    <source>
        <dbReference type="ARBA" id="ARBA00000085"/>
    </source>
</evidence>
<dbReference type="InterPro" id="IPR003018">
    <property type="entry name" value="GAF"/>
</dbReference>
<dbReference type="Pfam" id="PF13191">
    <property type="entry name" value="AAA_16"/>
    <property type="match status" value="1"/>
</dbReference>
<dbReference type="GO" id="GO:0005524">
    <property type="term" value="F:ATP binding"/>
    <property type="evidence" value="ECO:0007669"/>
    <property type="project" value="InterPro"/>
</dbReference>
<accession>B3RCY8</accession>
<dbReference type="EC" id="2.7.13.3" evidence="2"/>
<feature type="domain" description="Protein kinase" evidence="5">
    <location>
        <begin position="20"/>
        <end position="283"/>
    </location>
</feature>
<feature type="coiled-coil region" evidence="4">
    <location>
        <begin position="1485"/>
        <end position="1512"/>
    </location>
</feature>
<organism evidence="7 8">
    <name type="scientific">Cupriavidus taiwanensis (strain DSM 17343 / BCRC 17206 / CCUG 44338 / CIP 107171 / LMG 19424 / R1)</name>
    <name type="common">Ralstonia taiwanensis (strain LMG 19424)</name>
    <dbReference type="NCBI Taxonomy" id="977880"/>
    <lineage>
        <taxon>Bacteria</taxon>
        <taxon>Pseudomonadati</taxon>
        <taxon>Pseudomonadota</taxon>
        <taxon>Betaproteobacteria</taxon>
        <taxon>Burkholderiales</taxon>
        <taxon>Burkholderiaceae</taxon>
        <taxon>Cupriavidus</taxon>
    </lineage>
</organism>
<protein>
    <recommendedName>
        <fullName evidence="2">histidine kinase</fullName>
        <ecNumber evidence="2">2.7.13.3</ecNumber>
    </recommendedName>
</protein>
<gene>
    <name evidence="7" type="ordered locus">RALTA_B2186</name>
</gene>
<evidence type="ECO:0000259" key="6">
    <source>
        <dbReference type="PROSITE" id="PS50109"/>
    </source>
</evidence>
<dbReference type="InterPro" id="IPR036890">
    <property type="entry name" value="HATPase_C_sf"/>
</dbReference>
<dbReference type="Gene3D" id="3.30.565.10">
    <property type="entry name" value="Histidine kinase-like ATPase, C-terminal domain"/>
    <property type="match status" value="1"/>
</dbReference>
<dbReference type="InterPro" id="IPR005467">
    <property type="entry name" value="His_kinase_dom"/>
</dbReference>
<dbReference type="CDD" id="cd00082">
    <property type="entry name" value="HisKA"/>
    <property type="match status" value="1"/>
</dbReference>
<dbReference type="Pfam" id="PF01590">
    <property type="entry name" value="GAF"/>
    <property type="match status" value="1"/>
</dbReference>
<dbReference type="eggNOG" id="COG3899">
    <property type="taxonomic scope" value="Bacteria"/>
</dbReference>
<dbReference type="InterPro" id="IPR003661">
    <property type="entry name" value="HisK_dim/P_dom"/>
</dbReference>
<dbReference type="InterPro" id="IPR053159">
    <property type="entry name" value="Hybrid_Histidine_Kinase"/>
</dbReference>